<dbReference type="SUPFAM" id="SSF52777">
    <property type="entry name" value="CoA-dependent acyltransferases"/>
    <property type="match status" value="4"/>
</dbReference>
<keyword evidence="2" id="KW-0596">Phosphopantetheine</keyword>
<dbReference type="NCBIfam" id="TIGR01733">
    <property type="entry name" value="AA-adenyl-dom"/>
    <property type="match status" value="1"/>
</dbReference>
<dbReference type="EMBL" id="JBIBDZ010000027">
    <property type="protein sequence ID" value="MFF5924379.1"/>
    <property type="molecule type" value="Genomic_DNA"/>
</dbReference>
<evidence type="ECO:0000313" key="5">
    <source>
        <dbReference type="EMBL" id="MFF5924379.1"/>
    </source>
</evidence>
<dbReference type="Pfam" id="PF13193">
    <property type="entry name" value="AMP-binding_C"/>
    <property type="match status" value="1"/>
</dbReference>
<dbReference type="SUPFAM" id="SSF56801">
    <property type="entry name" value="Acetyl-CoA synthetase-like"/>
    <property type="match status" value="2"/>
</dbReference>
<dbReference type="SMART" id="SM00823">
    <property type="entry name" value="PKS_PP"/>
    <property type="match status" value="1"/>
</dbReference>
<dbReference type="InterPro" id="IPR001242">
    <property type="entry name" value="Condensation_dom"/>
</dbReference>
<evidence type="ECO:0000259" key="4">
    <source>
        <dbReference type="PROSITE" id="PS50075"/>
    </source>
</evidence>
<dbReference type="Gene3D" id="3.30.559.30">
    <property type="entry name" value="Nonribosomal peptide synthetase, condensation domain"/>
    <property type="match status" value="2"/>
</dbReference>
<dbReference type="RefSeq" id="WP_388312299.1">
    <property type="nucleotide sequence ID" value="NZ_JBIBDZ010000027.1"/>
</dbReference>
<dbReference type="Gene3D" id="1.10.1200.10">
    <property type="entry name" value="ACP-like"/>
    <property type="match status" value="1"/>
</dbReference>
<dbReference type="InterPro" id="IPR025110">
    <property type="entry name" value="AMP-bd_C"/>
</dbReference>
<comment type="cofactor">
    <cofactor evidence="1">
        <name>pantetheine 4'-phosphate</name>
        <dbReference type="ChEBI" id="CHEBI:47942"/>
    </cofactor>
</comment>
<dbReference type="Pfam" id="PF00668">
    <property type="entry name" value="Condensation"/>
    <property type="match status" value="2"/>
</dbReference>
<feature type="non-terminal residue" evidence="5">
    <location>
        <position position="1575"/>
    </location>
</feature>
<dbReference type="PROSITE" id="PS00455">
    <property type="entry name" value="AMP_BINDING"/>
    <property type="match status" value="1"/>
</dbReference>
<dbReference type="InterPro" id="IPR020806">
    <property type="entry name" value="PKS_PP-bd"/>
</dbReference>
<dbReference type="Pfam" id="PF00550">
    <property type="entry name" value="PP-binding"/>
    <property type="match status" value="1"/>
</dbReference>
<organism evidence="5 6">
    <name type="scientific">Streptomyces flavochromogenes</name>
    <dbReference type="NCBI Taxonomy" id="68199"/>
    <lineage>
        <taxon>Bacteria</taxon>
        <taxon>Bacillati</taxon>
        <taxon>Actinomycetota</taxon>
        <taxon>Actinomycetes</taxon>
        <taxon>Kitasatosporales</taxon>
        <taxon>Streptomycetaceae</taxon>
        <taxon>Streptomyces</taxon>
    </lineage>
</organism>
<sequence>MIPLSYAQQRLWFLAQLEGPSATYNIPLALRLTGTLDTEALALALVDVIARHESLRTVYPERDGTPYQEIREAGDVRLELPVLTATEDTLADVLTAESAHVFDLAVDLPVEARLIRLAKEDGQEDGQEDTDEEHVLLVVMHHIASDGWSVAPLLRDLAHAYRARVAGRAPEQDPLEIQYADYTLWQHELLGEADAEDSVMARQIAYWRERLAGLPAEATLPADRPRPAVASYRGDTRTLHCPPVTHAALVELARGSGATLFMAAQAALATVLAASGAGTDVPVGSPVAGRTDEALDDLVGFFVNTLVLRTDVSGDPTFRELLERVRTTDLAAWAHQDLPFDRLVETLNPERTGDRHPLFQVMLTLVQAGATDSGADFPGLRTRTEYAPTDTAKFDLTVGFDEHLTDDGRPGGLDITAEYATDLYDPDTVEALLVRLGRLLSEAAAHPDTPLSGLDLLDAAERTLLLDTWTGRPTAVPERPIGALFAAQAVRTPDAVALTQAGRAYTYAEVDALTNRFAHHLIRLGVGPETVVAVLMERSADLVLSLLAITKAGGVYAPLNAVDPASRLSRILADTAAPVLLVDPALADHEILTEATGVRTVLVDGLDRDPELDALPETAPEVATHPDQWLYVMFTSGSTGVPKGVAVTHRNVAELALDHRWTGDAHTRLLFHSPHTFDASTYELWVPWLTGGTVAVAPPGVLDTAALAAVLEAESITGLWLTVGLFRLVAEEDPAAFAGLGAVWTGGDVVPPEAVRRVMDACPDLTVVNAYGPTETTTFATSHTLHRPFDYEGALPIGRPLDNTRLYVLDDHLGLVAPGVPGELYIAGAGLARGYLGRPAQTAERFVADPYGPPGSRMYRTGDLVCWSREGEIEYLGRADQQVKLRGFRIEPGEIESALVAHDSVAQAAVIVREDRPGDKRLVAYVVANGGDAVTAGGEVDTNALRRHAVDALPEYMVPSAFVVLDALPLTGNGKLDRRALPQPVLTGESDGRAPRNPVEEVLCGLFADVLGRASVTVDDHFLRLGGHSLLATRLVSRIRAALGTRITVRDIFQHPTVAQLAELVAAGGGEPVRAALTVQDRPERVPLSSAQQRLWFLDQLEGPSATYNIPLAVRLSGSLDADALRLALTDVVVRHESLRTVFRTAGGEAHQHILAADAVEVPLPTEKATEANLPGLLAEESAKVFDLTTGLPIRAALFELATEEHVLMVVTHHIASDGWSNAPFFADLGRAYEARGAGAAPGWAPLPVQYADYTLWQRELLGAEQLPQLDHWRQALAGLPEEATLPTDRPRPAVASYQGATLTVSCPAPVHRALTGLARETGTTAFMVAQAAVASVLSRCGAGSDVPIGSPVAGRTDQALDDLVGFFVNTLVLRTDVGGDPTFREVLGRVRETDLSAWAHQDLPFDRLVEVLNPERSASRHPLFQVMLTVGDTAVGAPGLGDLRAEFVAPELRIAKFDLTFAFGERRTADGSPDGLDITVEYATDLYERSTAEAVAHRLTRLLTDAVADPDRPISRLALLGDEEDRRLTAWSGPATDAPRLGLDGLFVGQAARSPEATALVFEDQVVSYGELDV</sequence>
<dbReference type="InterPro" id="IPR045851">
    <property type="entry name" value="AMP-bd_C_sf"/>
</dbReference>
<evidence type="ECO:0000256" key="2">
    <source>
        <dbReference type="ARBA" id="ARBA00022450"/>
    </source>
</evidence>
<evidence type="ECO:0000256" key="3">
    <source>
        <dbReference type="ARBA" id="ARBA00022553"/>
    </source>
</evidence>
<dbReference type="InterPro" id="IPR006162">
    <property type="entry name" value="Ppantetheine_attach_site"/>
</dbReference>
<dbReference type="CDD" id="cd19540">
    <property type="entry name" value="LCL_NRPS-like"/>
    <property type="match status" value="2"/>
</dbReference>
<comment type="caution">
    <text evidence="5">The sequence shown here is derived from an EMBL/GenBank/DDBJ whole genome shotgun (WGS) entry which is preliminary data.</text>
</comment>
<name>A0ABW6Y425_9ACTN</name>
<dbReference type="InterPro" id="IPR023213">
    <property type="entry name" value="CAT-like_dom_sf"/>
</dbReference>
<dbReference type="PANTHER" id="PTHR45527:SF1">
    <property type="entry name" value="FATTY ACID SYNTHASE"/>
    <property type="match status" value="1"/>
</dbReference>
<proteinExistence type="predicted"/>
<dbReference type="Pfam" id="PF00501">
    <property type="entry name" value="AMP-binding"/>
    <property type="match status" value="1"/>
</dbReference>
<feature type="domain" description="Carrier" evidence="4">
    <location>
        <begin position="994"/>
        <end position="1069"/>
    </location>
</feature>
<evidence type="ECO:0000313" key="6">
    <source>
        <dbReference type="Proteomes" id="UP001602370"/>
    </source>
</evidence>
<dbReference type="PROSITE" id="PS00012">
    <property type="entry name" value="PHOSPHOPANTETHEINE"/>
    <property type="match status" value="1"/>
</dbReference>
<dbReference type="PANTHER" id="PTHR45527">
    <property type="entry name" value="NONRIBOSOMAL PEPTIDE SYNTHETASE"/>
    <property type="match status" value="1"/>
</dbReference>
<reference evidence="5 6" key="1">
    <citation type="submission" date="2024-10" db="EMBL/GenBank/DDBJ databases">
        <title>The Natural Products Discovery Center: Release of the First 8490 Sequenced Strains for Exploring Actinobacteria Biosynthetic Diversity.</title>
        <authorList>
            <person name="Kalkreuter E."/>
            <person name="Kautsar S.A."/>
            <person name="Yang D."/>
            <person name="Bader C.D."/>
            <person name="Teijaro C.N."/>
            <person name="Fluegel L."/>
            <person name="Davis C.M."/>
            <person name="Simpson J.R."/>
            <person name="Lauterbach L."/>
            <person name="Steele A.D."/>
            <person name="Gui C."/>
            <person name="Meng S."/>
            <person name="Li G."/>
            <person name="Viehrig K."/>
            <person name="Ye F."/>
            <person name="Su P."/>
            <person name="Kiefer A.F."/>
            <person name="Nichols A."/>
            <person name="Cepeda A.J."/>
            <person name="Yan W."/>
            <person name="Fan B."/>
            <person name="Jiang Y."/>
            <person name="Adhikari A."/>
            <person name="Zheng C.-J."/>
            <person name="Schuster L."/>
            <person name="Cowan T.M."/>
            <person name="Smanski M.J."/>
            <person name="Chevrette M.G."/>
            <person name="De Carvalho L.P.S."/>
            <person name="Shen B."/>
        </authorList>
    </citation>
    <scope>NUCLEOTIDE SEQUENCE [LARGE SCALE GENOMIC DNA]</scope>
    <source>
        <strain evidence="5 6">NPDC012605</strain>
    </source>
</reference>
<gene>
    <name evidence="5" type="ORF">ACFY8C_39830</name>
</gene>
<dbReference type="Gene3D" id="3.30.559.10">
    <property type="entry name" value="Chloramphenicol acetyltransferase-like domain"/>
    <property type="match status" value="2"/>
</dbReference>
<dbReference type="InterPro" id="IPR020845">
    <property type="entry name" value="AMP-binding_CS"/>
</dbReference>
<keyword evidence="3" id="KW-0597">Phosphoprotein</keyword>
<dbReference type="Gene3D" id="3.30.300.30">
    <property type="match status" value="1"/>
</dbReference>
<dbReference type="InterPro" id="IPR010071">
    <property type="entry name" value="AA_adenyl_dom"/>
</dbReference>
<dbReference type="CDD" id="cd12117">
    <property type="entry name" value="A_NRPS_Srf_like"/>
    <property type="match status" value="1"/>
</dbReference>
<dbReference type="SUPFAM" id="SSF47336">
    <property type="entry name" value="ACP-like"/>
    <property type="match status" value="1"/>
</dbReference>
<dbReference type="Gene3D" id="3.40.50.980">
    <property type="match status" value="2"/>
</dbReference>
<evidence type="ECO:0000256" key="1">
    <source>
        <dbReference type="ARBA" id="ARBA00001957"/>
    </source>
</evidence>
<dbReference type="InterPro" id="IPR000873">
    <property type="entry name" value="AMP-dep_synth/lig_dom"/>
</dbReference>
<dbReference type="Gene3D" id="2.30.38.10">
    <property type="entry name" value="Luciferase, Domain 3"/>
    <property type="match status" value="1"/>
</dbReference>
<keyword evidence="6" id="KW-1185">Reference proteome</keyword>
<dbReference type="InterPro" id="IPR036736">
    <property type="entry name" value="ACP-like_sf"/>
</dbReference>
<protein>
    <submittedName>
        <fullName evidence="5">Amino acid adenylation domain-containing protein</fullName>
    </submittedName>
</protein>
<dbReference type="InterPro" id="IPR009081">
    <property type="entry name" value="PP-bd_ACP"/>
</dbReference>
<dbReference type="PROSITE" id="PS50075">
    <property type="entry name" value="CARRIER"/>
    <property type="match status" value="1"/>
</dbReference>
<dbReference type="Proteomes" id="UP001602370">
    <property type="component" value="Unassembled WGS sequence"/>
</dbReference>
<accession>A0ABW6Y425</accession>